<reference evidence="3" key="2">
    <citation type="journal article" date="2023" name="IMA Fungus">
        <title>Comparative genomic study of the Penicillium genus elucidates a diverse pangenome and 15 lateral gene transfer events.</title>
        <authorList>
            <person name="Petersen C."/>
            <person name="Sorensen T."/>
            <person name="Nielsen M.R."/>
            <person name="Sondergaard T.E."/>
            <person name="Sorensen J.L."/>
            <person name="Fitzpatrick D.A."/>
            <person name="Frisvad J.C."/>
            <person name="Nielsen K.L."/>
        </authorList>
    </citation>
    <scope>NUCLEOTIDE SEQUENCE</scope>
    <source>
        <strain evidence="3">IBT 35673</strain>
    </source>
</reference>
<feature type="domain" description="MJ1316 RNA cyclic group end recognition" evidence="2">
    <location>
        <begin position="97"/>
        <end position="166"/>
    </location>
</feature>
<dbReference type="AlphaFoldDB" id="A0A9W9R1E3"/>
<organism evidence="3 4">
    <name type="scientific">Penicillium brevicompactum</name>
    <dbReference type="NCBI Taxonomy" id="5074"/>
    <lineage>
        <taxon>Eukaryota</taxon>
        <taxon>Fungi</taxon>
        <taxon>Dikarya</taxon>
        <taxon>Ascomycota</taxon>
        <taxon>Pezizomycotina</taxon>
        <taxon>Eurotiomycetes</taxon>
        <taxon>Eurotiomycetidae</taxon>
        <taxon>Eurotiales</taxon>
        <taxon>Aspergillaceae</taxon>
        <taxon>Penicillium</taxon>
    </lineage>
</organism>
<evidence type="ECO:0000259" key="2">
    <source>
        <dbReference type="Pfam" id="PF04457"/>
    </source>
</evidence>
<dbReference type="Pfam" id="PF04457">
    <property type="entry name" value="MJ1316"/>
    <property type="match status" value="1"/>
</dbReference>
<gene>
    <name evidence="3" type="ORF">N7452_000936</name>
</gene>
<feature type="compositionally biased region" description="Basic and acidic residues" evidence="1">
    <location>
        <begin position="50"/>
        <end position="63"/>
    </location>
</feature>
<feature type="compositionally biased region" description="Polar residues" evidence="1">
    <location>
        <begin position="17"/>
        <end position="44"/>
    </location>
</feature>
<comment type="caution">
    <text evidence="3">The sequence shown here is derived from an EMBL/GenBank/DDBJ whole genome shotgun (WGS) entry which is preliminary data.</text>
</comment>
<sequence>MAPESLEEAPIVPNISGKVTPNSLESSTHSPGAQIQTVQHSTLVEQFAMPDREDSEKAPHSQVDDSNDAVSDPPRSYNRKVRTPSPELNPKAGENRLRPAGDIINRLIWDPKFERNEYVIGFVDRFEGQLEVGMDSWKKETTDEEFIPQHRVLYIRHISGDIVWDRRRRIDKIFLSGNSAFPELAFLA</sequence>
<evidence type="ECO:0000313" key="3">
    <source>
        <dbReference type="EMBL" id="KAJ5351962.1"/>
    </source>
</evidence>
<dbReference type="EMBL" id="JAPZBQ010000001">
    <property type="protein sequence ID" value="KAJ5351962.1"/>
    <property type="molecule type" value="Genomic_DNA"/>
</dbReference>
<evidence type="ECO:0000256" key="1">
    <source>
        <dbReference type="SAM" id="MobiDB-lite"/>
    </source>
</evidence>
<feature type="region of interest" description="Disordered" evidence="1">
    <location>
        <begin position="1"/>
        <end position="96"/>
    </location>
</feature>
<name>A0A9W9R1E3_PENBR</name>
<protein>
    <recommendedName>
        <fullName evidence="2">MJ1316 RNA cyclic group end recognition domain-containing protein</fullName>
    </recommendedName>
</protein>
<dbReference type="InterPro" id="IPR040459">
    <property type="entry name" value="MJ1316"/>
</dbReference>
<proteinExistence type="predicted"/>
<evidence type="ECO:0000313" key="4">
    <source>
        <dbReference type="Proteomes" id="UP001147695"/>
    </source>
</evidence>
<reference evidence="3" key="1">
    <citation type="submission" date="2022-12" db="EMBL/GenBank/DDBJ databases">
        <authorList>
            <person name="Petersen C."/>
        </authorList>
    </citation>
    <scope>NUCLEOTIDE SEQUENCE</scope>
    <source>
        <strain evidence="3">IBT 35673</strain>
    </source>
</reference>
<accession>A0A9W9R1E3</accession>
<dbReference type="Proteomes" id="UP001147695">
    <property type="component" value="Unassembled WGS sequence"/>
</dbReference>